<feature type="compositionally biased region" description="Basic and acidic residues" evidence="1">
    <location>
        <begin position="16"/>
        <end position="25"/>
    </location>
</feature>
<comment type="caution">
    <text evidence="2">The sequence shown here is derived from an EMBL/GenBank/DDBJ whole genome shotgun (WGS) entry which is preliminary data.</text>
</comment>
<protein>
    <submittedName>
        <fullName evidence="2">Uncharacterized protein</fullName>
    </submittedName>
</protein>
<dbReference type="EMBL" id="SFCI01000717">
    <property type="protein sequence ID" value="TFY78257.1"/>
    <property type="molecule type" value="Genomic_DNA"/>
</dbReference>
<sequence length="134" mass="14360">MSESSAVPVSKQKGLPKSDKAERLNTNRNKTYSVPMSGPAKHSHSTLGQVAGKPEEKAEQGSSFAGYSSTAKFNGVATAIENGKLSAAKNNLEMLKKAKKSTDCTAYSAKRGVSALQTYFEKEKMKARKGNTQQ</sequence>
<name>A0A4Y9ZW16_9AGAM</name>
<reference evidence="2 3" key="1">
    <citation type="submission" date="2019-02" db="EMBL/GenBank/DDBJ databases">
        <title>Genome sequencing of the rare red list fungi Hericium alpestre (H. flagellum).</title>
        <authorList>
            <person name="Buettner E."/>
            <person name="Kellner H."/>
        </authorList>
    </citation>
    <scope>NUCLEOTIDE SEQUENCE [LARGE SCALE GENOMIC DNA]</scope>
    <source>
        <strain evidence="2 3">DSM 108284</strain>
    </source>
</reference>
<organism evidence="2 3">
    <name type="scientific">Hericium alpestre</name>
    <dbReference type="NCBI Taxonomy" id="135208"/>
    <lineage>
        <taxon>Eukaryota</taxon>
        <taxon>Fungi</taxon>
        <taxon>Dikarya</taxon>
        <taxon>Basidiomycota</taxon>
        <taxon>Agaricomycotina</taxon>
        <taxon>Agaricomycetes</taxon>
        <taxon>Russulales</taxon>
        <taxon>Hericiaceae</taxon>
        <taxon>Hericium</taxon>
    </lineage>
</organism>
<dbReference type="Proteomes" id="UP000298061">
    <property type="component" value="Unassembled WGS sequence"/>
</dbReference>
<feature type="region of interest" description="Disordered" evidence="1">
    <location>
        <begin position="1"/>
        <end position="66"/>
    </location>
</feature>
<evidence type="ECO:0000313" key="2">
    <source>
        <dbReference type="EMBL" id="TFY78257.1"/>
    </source>
</evidence>
<accession>A0A4Y9ZW16</accession>
<gene>
    <name evidence="2" type="ORF">EWM64_g5755</name>
</gene>
<evidence type="ECO:0000313" key="3">
    <source>
        <dbReference type="Proteomes" id="UP000298061"/>
    </source>
</evidence>
<evidence type="ECO:0000256" key="1">
    <source>
        <dbReference type="SAM" id="MobiDB-lite"/>
    </source>
</evidence>
<keyword evidence="3" id="KW-1185">Reference proteome</keyword>
<proteinExistence type="predicted"/>
<dbReference type="AlphaFoldDB" id="A0A4Y9ZW16"/>